<dbReference type="Proteomes" id="UP000789901">
    <property type="component" value="Unassembled WGS sequence"/>
</dbReference>
<evidence type="ECO:0000313" key="2">
    <source>
        <dbReference type="Proteomes" id="UP000789901"/>
    </source>
</evidence>
<proteinExistence type="predicted"/>
<sequence length="63" mass="7452">MAQNRLYRLTKYIYIQDKLGPNQSAKQAICEAWLELWKVDEDQEVIMYEDPDENMACNAIRAL</sequence>
<name>A0ABN7W0T6_GIGMA</name>
<dbReference type="EMBL" id="CAJVQB010027707">
    <property type="protein sequence ID" value="CAG8811020.1"/>
    <property type="molecule type" value="Genomic_DNA"/>
</dbReference>
<comment type="caution">
    <text evidence="1">The sequence shown here is derived from an EMBL/GenBank/DDBJ whole genome shotgun (WGS) entry which is preliminary data.</text>
</comment>
<keyword evidence="2" id="KW-1185">Reference proteome</keyword>
<protein>
    <submittedName>
        <fullName evidence="1">30887_t:CDS:1</fullName>
    </submittedName>
</protein>
<gene>
    <name evidence="1" type="ORF">GMARGA_LOCUS25238</name>
</gene>
<evidence type="ECO:0000313" key="1">
    <source>
        <dbReference type="EMBL" id="CAG8811020.1"/>
    </source>
</evidence>
<accession>A0ABN7W0T6</accession>
<reference evidence="1 2" key="1">
    <citation type="submission" date="2021-06" db="EMBL/GenBank/DDBJ databases">
        <authorList>
            <person name="Kallberg Y."/>
            <person name="Tangrot J."/>
            <person name="Rosling A."/>
        </authorList>
    </citation>
    <scope>NUCLEOTIDE SEQUENCE [LARGE SCALE GENOMIC DNA]</scope>
    <source>
        <strain evidence="1 2">120-4 pot B 10/14</strain>
    </source>
</reference>
<organism evidence="1 2">
    <name type="scientific">Gigaspora margarita</name>
    <dbReference type="NCBI Taxonomy" id="4874"/>
    <lineage>
        <taxon>Eukaryota</taxon>
        <taxon>Fungi</taxon>
        <taxon>Fungi incertae sedis</taxon>
        <taxon>Mucoromycota</taxon>
        <taxon>Glomeromycotina</taxon>
        <taxon>Glomeromycetes</taxon>
        <taxon>Diversisporales</taxon>
        <taxon>Gigasporaceae</taxon>
        <taxon>Gigaspora</taxon>
    </lineage>
</organism>